<accession>A0A2W1JL37</accession>
<keyword evidence="3" id="KW-1185">Reference proteome</keyword>
<dbReference type="EMBL" id="PQWO01000003">
    <property type="protein sequence ID" value="PZD74079.1"/>
    <property type="molecule type" value="Genomic_DNA"/>
</dbReference>
<sequence length="812" mass="83491">MFDFWKAFFALYLVILFDVSLAEMTCAQVFGDTTLPVRTVVSDTGSDDFTITGGTLIGGQNLFHSFKKFSVPPGKSVVFRNRNVENIIGRVTGSSPSIIEGLVNVRANFFLLNPNGIVLGDGAQIDVSGSLLLSTANRLDFEDGSFFDTDISKPLTLTMRLPVGLYIGRSSKNIQILKDSGNPFFDFQVGDSFLVLGNGVHFQNAVLSVPSRSVEIGSVSGPTVVGLDLSGDSPSLDFSDNNLLEDISFSNGSAINTSGFINGPIRLYGRRISFDNNSALAALNFGDMPGEDLDIVATESLVVRNFSSINSINLGENGIAGDINIDTKRLILSNASFIDSSSNGLGSSGDLNVKASELIEIRGDGAFSSLTSFSRGKKAGDIKLSTRRLVLLDGAQVNSTVTDGAIGNAGELTINASESINIIGQGVAANGQAVSSTLFSATTGLGTTGNGGDINVSTKRLSIQGGGNISVASTYGSQGRAGSIDIAASESVALQDPESTLSAESGSLLGAGNLSISTSDFSLEQGAQVSSSSTGSGPAGSLVVTAETIRLADLGSLSATTNSAEGNIKLKASSIFLLDNSAITTNAAEAATGGNIILNSDVIFAQNNSDITANATEGAGGLVELTAQGIFGLTPRTLADFENANIPADPALLSTSDVTAFSQLGGPTLSGTVIFQTPETDPSDGLIDLPVNVVDASQLVAQGCAPNGGVVASELSELIITGRGGLPTNPAQDLNNESVLTNWVVHNPQATSIIQSSALESPTISIASAPTSPQIIEAQGWKTNSEGQLMLTAESKTPPTAIVGLPANCQPS</sequence>
<dbReference type="OrthoDB" id="524333at2"/>
<dbReference type="RefSeq" id="WP_110985120.1">
    <property type="nucleotide sequence ID" value="NZ_CAWNWM010000003.1"/>
</dbReference>
<evidence type="ECO:0000313" key="2">
    <source>
        <dbReference type="EMBL" id="PZD74079.1"/>
    </source>
</evidence>
<dbReference type="AlphaFoldDB" id="A0A2W1JL37"/>
<dbReference type="NCBIfam" id="TIGR01901">
    <property type="entry name" value="adhes_NPXG"/>
    <property type="match status" value="1"/>
</dbReference>
<organism evidence="2 3">
    <name type="scientific">Acaryochloris thomasi RCC1774</name>
    <dbReference type="NCBI Taxonomy" id="1764569"/>
    <lineage>
        <taxon>Bacteria</taxon>
        <taxon>Bacillati</taxon>
        <taxon>Cyanobacteriota</taxon>
        <taxon>Cyanophyceae</taxon>
        <taxon>Acaryochloridales</taxon>
        <taxon>Acaryochloridaceae</taxon>
        <taxon>Acaryochloris</taxon>
        <taxon>Acaryochloris thomasi</taxon>
    </lineage>
</organism>
<proteinExistence type="predicted"/>
<protein>
    <recommendedName>
        <fullName evidence="1">Filamentous haemagglutinin FhaB/tRNA nuclease CdiA-like TPS domain-containing protein</fullName>
    </recommendedName>
</protein>
<reference evidence="2 3" key="1">
    <citation type="journal article" date="2018" name="Sci. Rep.">
        <title>A novel species of the marine cyanobacterium Acaryochloris with a unique pigment content and lifestyle.</title>
        <authorList>
            <person name="Partensky F."/>
            <person name="Six C."/>
            <person name="Ratin M."/>
            <person name="Garczarek L."/>
            <person name="Vaulot D."/>
            <person name="Probert I."/>
            <person name="Calteau A."/>
            <person name="Gourvil P."/>
            <person name="Marie D."/>
            <person name="Grebert T."/>
            <person name="Bouchier C."/>
            <person name="Le Panse S."/>
            <person name="Gachenot M."/>
            <person name="Rodriguez F."/>
            <person name="Garrido J.L."/>
        </authorList>
    </citation>
    <scope>NUCLEOTIDE SEQUENCE [LARGE SCALE GENOMIC DNA]</scope>
    <source>
        <strain evidence="2 3">RCC1774</strain>
    </source>
</reference>
<dbReference type="InterPro" id="IPR011050">
    <property type="entry name" value="Pectin_lyase_fold/virulence"/>
</dbReference>
<comment type="caution">
    <text evidence="2">The sequence shown here is derived from an EMBL/GenBank/DDBJ whole genome shotgun (WGS) entry which is preliminary data.</text>
</comment>
<evidence type="ECO:0000313" key="3">
    <source>
        <dbReference type="Proteomes" id="UP000248857"/>
    </source>
</evidence>
<name>A0A2W1JL37_9CYAN</name>
<dbReference type="Proteomes" id="UP000248857">
    <property type="component" value="Unassembled WGS sequence"/>
</dbReference>
<dbReference type="InterPro" id="IPR012334">
    <property type="entry name" value="Pectin_lyas_fold"/>
</dbReference>
<dbReference type="Pfam" id="PF05860">
    <property type="entry name" value="TPS"/>
    <property type="match status" value="1"/>
</dbReference>
<dbReference type="SUPFAM" id="SSF51126">
    <property type="entry name" value="Pectin lyase-like"/>
    <property type="match status" value="2"/>
</dbReference>
<evidence type="ECO:0000259" key="1">
    <source>
        <dbReference type="SMART" id="SM00912"/>
    </source>
</evidence>
<dbReference type="Gene3D" id="2.160.20.10">
    <property type="entry name" value="Single-stranded right-handed beta-helix, Pectin lyase-like"/>
    <property type="match status" value="2"/>
</dbReference>
<dbReference type="SMART" id="SM00912">
    <property type="entry name" value="Haemagg_act"/>
    <property type="match status" value="1"/>
</dbReference>
<dbReference type="InterPro" id="IPR008638">
    <property type="entry name" value="FhaB/CdiA-like_TPS"/>
</dbReference>
<gene>
    <name evidence="2" type="ORF">C1752_01135</name>
</gene>
<feature type="domain" description="Filamentous haemagglutinin FhaB/tRNA nuclease CdiA-like TPS" evidence="1">
    <location>
        <begin position="31"/>
        <end position="142"/>
    </location>
</feature>